<keyword evidence="3 5" id="KW-0560">Oxidoreductase</keyword>
<evidence type="ECO:0000256" key="4">
    <source>
        <dbReference type="ARBA" id="ARBA00023027"/>
    </source>
</evidence>
<dbReference type="PROSITE" id="PS00671">
    <property type="entry name" value="D_2_HYDROXYACID_DH_3"/>
    <property type="match status" value="1"/>
</dbReference>
<feature type="domain" description="D-isomer specific 2-hydroxyacid dehydrogenase catalytic" evidence="6">
    <location>
        <begin position="7"/>
        <end position="319"/>
    </location>
</feature>
<dbReference type="Pfam" id="PF00389">
    <property type="entry name" value="2-Hacid_dh"/>
    <property type="match status" value="1"/>
</dbReference>
<evidence type="ECO:0000259" key="6">
    <source>
        <dbReference type="Pfam" id="PF00389"/>
    </source>
</evidence>
<dbReference type="SUPFAM" id="SSF51735">
    <property type="entry name" value="NAD(P)-binding Rossmann-fold domains"/>
    <property type="match status" value="1"/>
</dbReference>
<dbReference type="Proteomes" id="UP000267654">
    <property type="component" value="Unassembled WGS sequence"/>
</dbReference>
<dbReference type="GO" id="GO:0016616">
    <property type="term" value="F:oxidoreductase activity, acting on the CH-OH group of donors, NAD or NADP as acceptor"/>
    <property type="evidence" value="ECO:0007669"/>
    <property type="project" value="InterPro"/>
</dbReference>
<dbReference type="GO" id="GO:0008652">
    <property type="term" value="P:amino acid biosynthetic process"/>
    <property type="evidence" value="ECO:0007669"/>
    <property type="project" value="UniProtKB-KW"/>
</dbReference>
<dbReference type="EMBL" id="QMQB01000189">
    <property type="protein sequence ID" value="RLE12062.1"/>
    <property type="molecule type" value="Genomic_DNA"/>
</dbReference>
<comment type="similarity">
    <text evidence="1 5">Belongs to the D-isomer specific 2-hydroxyacid dehydrogenase family.</text>
</comment>
<dbReference type="InterPro" id="IPR029752">
    <property type="entry name" value="D-isomer_DH_CS1"/>
</dbReference>
<name>A0A662DD46_UNCAE</name>
<dbReference type="InterPro" id="IPR029753">
    <property type="entry name" value="D-isomer_DH_CS"/>
</dbReference>
<keyword evidence="2" id="KW-0028">Amino-acid biosynthesis</keyword>
<proteinExistence type="inferred from homology"/>
<protein>
    <submittedName>
        <fullName evidence="8">D-glycerate dehydrogenase</fullName>
    </submittedName>
</protein>
<dbReference type="Gene3D" id="3.40.50.720">
    <property type="entry name" value="NAD(P)-binding Rossmann-like Domain"/>
    <property type="match status" value="2"/>
</dbReference>
<evidence type="ECO:0000313" key="8">
    <source>
        <dbReference type="EMBL" id="RLE12062.1"/>
    </source>
</evidence>
<dbReference type="PANTHER" id="PTHR42789">
    <property type="entry name" value="D-ISOMER SPECIFIC 2-HYDROXYACID DEHYDROGENASE FAMILY PROTEIN (AFU_ORTHOLOGUE AFUA_6G10090)"/>
    <property type="match status" value="1"/>
</dbReference>
<evidence type="ECO:0000256" key="2">
    <source>
        <dbReference type="ARBA" id="ARBA00022605"/>
    </source>
</evidence>
<evidence type="ECO:0000256" key="3">
    <source>
        <dbReference type="ARBA" id="ARBA00023002"/>
    </source>
</evidence>
<evidence type="ECO:0000259" key="7">
    <source>
        <dbReference type="Pfam" id="PF02826"/>
    </source>
</evidence>
<evidence type="ECO:0000313" key="9">
    <source>
        <dbReference type="Proteomes" id="UP000267654"/>
    </source>
</evidence>
<feature type="domain" description="D-isomer specific 2-hydroxyacid dehydrogenase NAD-binding" evidence="7">
    <location>
        <begin position="113"/>
        <end position="287"/>
    </location>
</feature>
<accession>A0A662DD46</accession>
<dbReference type="Pfam" id="PF02826">
    <property type="entry name" value="2-Hacid_dh_C"/>
    <property type="match status" value="1"/>
</dbReference>
<dbReference type="AlphaFoldDB" id="A0A662DD46"/>
<evidence type="ECO:0000256" key="1">
    <source>
        <dbReference type="ARBA" id="ARBA00005854"/>
    </source>
</evidence>
<evidence type="ECO:0000256" key="5">
    <source>
        <dbReference type="RuleBase" id="RU003719"/>
    </source>
</evidence>
<dbReference type="PANTHER" id="PTHR42789:SF1">
    <property type="entry name" value="D-ISOMER SPECIFIC 2-HYDROXYACID DEHYDROGENASE FAMILY PROTEIN (AFU_ORTHOLOGUE AFUA_6G10090)"/>
    <property type="match status" value="1"/>
</dbReference>
<sequence>MEKHWKVLITRDIPQVGVDILKKHCEVDTNTEDIPLSKSEIIDKLRGKQALCCIGTEMIDDEIISSEPSLKVIANYAVGYNNIDVEVATKKGIMVTNTPGVLTEAVAEMSWCLLLCVARRVIEADSFVRAGNFKGGGPKLFLGAEVKGKTLGIIGAGRIGTEVAKKSQVFNMRVLYYDLVENEEMKKIGGKRVELEYLLKESDFISLHVPLTSKTRHLIGEKELDLMKKTAYLINTSRGAVIDEIALVKALKEGKIAGAALDVYENEPELTEGLSDMKNVVLTPHIGSATKEAREKMAIMMAENCIAALKGEIPPNLVNPEVLKK</sequence>
<dbReference type="PROSITE" id="PS00065">
    <property type="entry name" value="D_2_HYDROXYACID_DH_1"/>
    <property type="match status" value="1"/>
</dbReference>
<gene>
    <name evidence="8" type="ORF">DRI96_05150</name>
</gene>
<dbReference type="SUPFAM" id="SSF52283">
    <property type="entry name" value="Formate/glycerate dehydrogenase catalytic domain-like"/>
    <property type="match status" value="1"/>
</dbReference>
<dbReference type="CDD" id="cd05301">
    <property type="entry name" value="GDH"/>
    <property type="match status" value="1"/>
</dbReference>
<reference evidence="8 9" key="1">
    <citation type="submission" date="2018-06" db="EMBL/GenBank/DDBJ databases">
        <title>Extensive metabolic versatility and redundancy in microbially diverse, dynamic hydrothermal sediments.</title>
        <authorList>
            <person name="Dombrowski N."/>
            <person name="Teske A."/>
            <person name="Baker B.J."/>
        </authorList>
    </citation>
    <scope>NUCLEOTIDE SEQUENCE [LARGE SCALE GENOMIC DNA]</scope>
    <source>
        <strain evidence="8">B19_G9</strain>
    </source>
</reference>
<dbReference type="InterPro" id="IPR006140">
    <property type="entry name" value="D-isomer_DH_NAD-bd"/>
</dbReference>
<dbReference type="PROSITE" id="PS00670">
    <property type="entry name" value="D_2_HYDROXYACID_DH_2"/>
    <property type="match status" value="1"/>
</dbReference>
<comment type="caution">
    <text evidence="8">The sequence shown here is derived from an EMBL/GenBank/DDBJ whole genome shotgun (WGS) entry which is preliminary data.</text>
</comment>
<dbReference type="InterPro" id="IPR036291">
    <property type="entry name" value="NAD(P)-bd_dom_sf"/>
</dbReference>
<dbReference type="InterPro" id="IPR006139">
    <property type="entry name" value="D-isomer_2_OHA_DH_cat_dom"/>
</dbReference>
<keyword evidence="4" id="KW-0520">NAD</keyword>
<dbReference type="InterPro" id="IPR050857">
    <property type="entry name" value="D-2-hydroxyacid_DH"/>
</dbReference>
<dbReference type="GO" id="GO:0051287">
    <property type="term" value="F:NAD binding"/>
    <property type="evidence" value="ECO:0007669"/>
    <property type="project" value="InterPro"/>
</dbReference>
<organism evidence="8 9">
    <name type="scientific">Aerophobetes bacterium</name>
    <dbReference type="NCBI Taxonomy" id="2030807"/>
    <lineage>
        <taxon>Bacteria</taxon>
        <taxon>Candidatus Aerophobota</taxon>
    </lineage>
</organism>
<dbReference type="FunFam" id="3.40.50.720:FF:000203">
    <property type="entry name" value="D-3-phosphoglycerate dehydrogenase (SerA)"/>
    <property type="match status" value="1"/>
</dbReference>